<evidence type="ECO:0000256" key="3">
    <source>
        <dbReference type="ARBA" id="ARBA00022448"/>
    </source>
</evidence>
<feature type="transmembrane region" description="Helical" evidence="10">
    <location>
        <begin position="23"/>
        <end position="40"/>
    </location>
</feature>
<accession>A0A8J6HS14</accession>
<name>A0A8J6HS14_9FIRM</name>
<organism evidence="11 12">
    <name type="scientific">Capillibacterium thermochitinicola</name>
    <dbReference type="NCBI Taxonomy" id="2699427"/>
    <lineage>
        <taxon>Bacteria</taxon>
        <taxon>Bacillati</taxon>
        <taxon>Bacillota</taxon>
        <taxon>Capillibacterium</taxon>
    </lineage>
</organism>
<dbReference type="Pfam" id="PF02699">
    <property type="entry name" value="YajC"/>
    <property type="match status" value="1"/>
</dbReference>
<keyword evidence="8" id="KW-0811">Translocation</keyword>
<evidence type="ECO:0000256" key="8">
    <source>
        <dbReference type="ARBA" id="ARBA00023010"/>
    </source>
</evidence>
<keyword evidence="7 10" id="KW-1133">Transmembrane helix</keyword>
<evidence type="ECO:0000313" key="11">
    <source>
        <dbReference type="EMBL" id="MBA2133056.1"/>
    </source>
</evidence>
<reference evidence="11" key="1">
    <citation type="submission" date="2020-06" db="EMBL/GenBank/DDBJ databases">
        <title>Novel chitinolytic bacterium.</title>
        <authorList>
            <person name="Ungkulpasvich U."/>
            <person name="Kosugi A."/>
            <person name="Uke A."/>
        </authorList>
    </citation>
    <scope>NUCLEOTIDE SEQUENCE</scope>
    <source>
        <strain evidence="11">UUS1-1</strain>
    </source>
</reference>
<keyword evidence="4" id="KW-1003">Cell membrane</keyword>
<evidence type="ECO:0000256" key="6">
    <source>
        <dbReference type="ARBA" id="ARBA00022927"/>
    </source>
</evidence>
<dbReference type="RefSeq" id="WP_181339501.1">
    <property type="nucleotide sequence ID" value="NZ_JAAKDE010000010.1"/>
</dbReference>
<dbReference type="AlphaFoldDB" id="A0A8J6HS14"/>
<keyword evidence="3" id="KW-0813">Transport</keyword>
<sequence>MIYLATFALQAPAAPQGGGGSLLFMFLMLAIFWVIMIVPQRKQQKKRMEMLNSLKKGDKVITVGGIHGEITELGDEDIRLRIADKVEIKITRGSVSRVKGE</sequence>
<evidence type="ECO:0000256" key="4">
    <source>
        <dbReference type="ARBA" id="ARBA00022475"/>
    </source>
</evidence>
<comment type="caution">
    <text evidence="11">The sequence shown here is derived from an EMBL/GenBank/DDBJ whole genome shotgun (WGS) entry which is preliminary data.</text>
</comment>
<dbReference type="NCBIfam" id="TIGR00739">
    <property type="entry name" value="yajC"/>
    <property type="match status" value="1"/>
</dbReference>
<dbReference type="EMBL" id="JAAKDE010000010">
    <property type="protein sequence ID" value="MBA2133056.1"/>
    <property type="molecule type" value="Genomic_DNA"/>
</dbReference>
<dbReference type="PANTHER" id="PTHR33909">
    <property type="entry name" value="SEC TRANSLOCON ACCESSORY COMPLEX SUBUNIT YAJC"/>
    <property type="match status" value="1"/>
</dbReference>
<keyword evidence="5 10" id="KW-0812">Transmembrane</keyword>
<dbReference type="InterPro" id="IPR003849">
    <property type="entry name" value="Preprotein_translocase_YajC"/>
</dbReference>
<evidence type="ECO:0000256" key="1">
    <source>
        <dbReference type="ARBA" id="ARBA00004162"/>
    </source>
</evidence>
<dbReference type="SMART" id="SM01323">
    <property type="entry name" value="YajC"/>
    <property type="match status" value="1"/>
</dbReference>
<keyword evidence="9 10" id="KW-0472">Membrane</keyword>
<keyword evidence="12" id="KW-1185">Reference proteome</keyword>
<keyword evidence="6" id="KW-0653">Protein transport</keyword>
<comment type="similarity">
    <text evidence="2">Belongs to the YajC family.</text>
</comment>
<evidence type="ECO:0000256" key="7">
    <source>
        <dbReference type="ARBA" id="ARBA00022989"/>
    </source>
</evidence>
<dbReference type="PANTHER" id="PTHR33909:SF1">
    <property type="entry name" value="SEC TRANSLOCON ACCESSORY COMPLEX SUBUNIT YAJC"/>
    <property type="match status" value="1"/>
</dbReference>
<evidence type="ECO:0000256" key="2">
    <source>
        <dbReference type="ARBA" id="ARBA00006742"/>
    </source>
</evidence>
<gene>
    <name evidence="11" type="primary">yajC</name>
    <name evidence="11" type="ORF">G5B42_05810</name>
</gene>
<evidence type="ECO:0000256" key="10">
    <source>
        <dbReference type="SAM" id="Phobius"/>
    </source>
</evidence>
<proteinExistence type="inferred from homology"/>
<evidence type="ECO:0000313" key="12">
    <source>
        <dbReference type="Proteomes" id="UP000657177"/>
    </source>
</evidence>
<comment type="subcellular location">
    <subcellularLocation>
        <location evidence="1">Cell membrane</location>
        <topology evidence="1">Single-pass membrane protein</topology>
    </subcellularLocation>
</comment>
<dbReference type="Proteomes" id="UP000657177">
    <property type="component" value="Unassembled WGS sequence"/>
</dbReference>
<dbReference type="PRINTS" id="PR01853">
    <property type="entry name" value="YAJCTRNLCASE"/>
</dbReference>
<protein>
    <submittedName>
        <fullName evidence="11">Preprotein translocase subunit YajC</fullName>
    </submittedName>
</protein>
<dbReference type="GO" id="GO:0015031">
    <property type="term" value="P:protein transport"/>
    <property type="evidence" value="ECO:0007669"/>
    <property type="project" value="UniProtKB-KW"/>
</dbReference>
<evidence type="ECO:0000256" key="5">
    <source>
        <dbReference type="ARBA" id="ARBA00022692"/>
    </source>
</evidence>
<evidence type="ECO:0000256" key="9">
    <source>
        <dbReference type="ARBA" id="ARBA00023136"/>
    </source>
</evidence>
<dbReference type="GO" id="GO:0005886">
    <property type="term" value="C:plasma membrane"/>
    <property type="evidence" value="ECO:0007669"/>
    <property type="project" value="UniProtKB-SubCell"/>
</dbReference>